<sequence length="295" mass="33839">MEVQLKHLVRHRKTLVITTDLTTSVSIPFLFGGLSAAIPPRKYNMTFSHHEEPIHQSKRCKFFAFSNCHSPSEESSPVHSKRCKFLTSTLKDAFSDCRAFRGRLSFSNPEEETPTGDFDDEQEVFVSAVISKYMESKEKRKSSLAGDSFWWAFSPTRDLSSTPTRDLSSTPKGKEDEETFLTPRSRLSRSTSYSSMDAFASAKTTFSRCSSMSRIELPDFQKRRLIIQEFRHCEGWPFGLCRRALLLPPLPKSPSDSWSWRKIPRGIKDITRTQIFVANGNSPEHFRTSQELKYL</sequence>
<dbReference type="EMBL" id="CM044706">
    <property type="protein sequence ID" value="KAI5656220.1"/>
    <property type="molecule type" value="Genomic_DNA"/>
</dbReference>
<reference evidence="2" key="1">
    <citation type="journal article" date="2023" name="Nat. Plants">
        <title>Single-cell RNA sequencing provides a high-resolution roadmap for understanding the multicellular compartmentation of specialized metabolism.</title>
        <authorList>
            <person name="Sun S."/>
            <person name="Shen X."/>
            <person name="Li Y."/>
            <person name="Li Y."/>
            <person name="Wang S."/>
            <person name="Li R."/>
            <person name="Zhang H."/>
            <person name="Shen G."/>
            <person name="Guo B."/>
            <person name="Wei J."/>
            <person name="Xu J."/>
            <person name="St-Pierre B."/>
            <person name="Chen S."/>
            <person name="Sun C."/>
        </authorList>
    </citation>
    <scope>NUCLEOTIDE SEQUENCE [LARGE SCALE GENOMIC DNA]</scope>
</reference>
<name>A0ACC0A748_CATRO</name>
<organism evidence="1 2">
    <name type="scientific">Catharanthus roseus</name>
    <name type="common">Madagascar periwinkle</name>
    <name type="synonym">Vinca rosea</name>
    <dbReference type="NCBI Taxonomy" id="4058"/>
    <lineage>
        <taxon>Eukaryota</taxon>
        <taxon>Viridiplantae</taxon>
        <taxon>Streptophyta</taxon>
        <taxon>Embryophyta</taxon>
        <taxon>Tracheophyta</taxon>
        <taxon>Spermatophyta</taxon>
        <taxon>Magnoliopsida</taxon>
        <taxon>eudicotyledons</taxon>
        <taxon>Gunneridae</taxon>
        <taxon>Pentapetalae</taxon>
        <taxon>asterids</taxon>
        <taxon>lamiids</taxon>
        <taxon>Gentianales</taxon>
        <taxon>Apocynaceae</taxon>
        <taxon>Rauvolfioideae</taxon>
        <taxon>Vinceae</taxon>
        <taxon>Catharanthinae</taxon>
        <taxon>Catharanthus</taxon>
    </lineage>
</organism>
<protein>
    <submittedName>
        <fullName evidence="1">Uncharacterized protein</fullName>
    </submittedName>
</protein>
<accession>A0ACC0A748</accession>
<proteinExistence type="predicted"/>
<keyword evidence="2" id="KW-1185">Reference proteome</keyword>
<dbReference type="Proteomes" id="UP001060085">
    <property type="component" value="Linkage Group LG06"/>
</dbReference>
<gene>
    <name evidence="1" type="ORF">M9H77_25013</name>
</gene>
<evidence type="ECO:0000313" key="2">
    <source>
        <dbReference type="Proteomes" id="UP001060085"/>
    </source>
</evidence>
<comment type="caution">
    <text evidence="1">The sequence shown here is derived from an EMBL/GenBank/DDBJ whole genome shotgun (WGS) entry which is preliminary data.</text>
</comment>
<evidence type="ECO:0000313" key="1">
    <source>
        <dbReference type="EMBL" id="KAI5656220.1"/>
    </source>
</evidence>